<protein>
    <submittedName>
        <fullName evidence="3">Uncharacterized protein</fullName>
    </submittedName>
</protein>
<keyword evidence="4" id="KW-1185">Reference proteome</keyword>
<evidence type="ECO:0000313" key="4">
    <source>
        <dbReference type="Proteomes" id="UP001163046"/>
    </source>
</evidence>
<gene>
    <name evidence="3" type="ORF">OS493_023925</name>
</gene>
<dbReference type="Proteomes" id="UP001163046">
    <property type="component" value="Unassembled WGS sequence"/>
</dbReference>
<comment type="caution">
    <text evidence="3">The sequence shown here is derived from an EMBL/GenBank/DDBJ whole genome shotgun (WGS) entry which is preliminary data.</text>
</comment>
<evidence type="ECO:0000256" key="1">
    <source>
        <dbReference type="SAM" id="MobiDB-lite"/>
    </source>
</evidence>
<evidence type="ECO:0000256" key="2">
    <source>
        <dbReference type="SAM" id="SignalP"/>
    </source>
</evidence>
<feature type="chain" id="PRO_5040727388" evidence="2">
    <location>
        <begin position="26"/>
        <end position="99"/>
    </location>
</feature>
<evidence type="ECO:0000313" key="3">
    <source>
        <dbReference type="EMBL" id="KAJ7328652.1"/>
    </source>
</evidence>
<sequence length="99" mass="11282">MNSKIGLFLSTLLLVQLIFLGFVEAEPQDSGCRPGLMMCNRNNKGKRGELRNHLALRNSLAADAEKHQNFGEEIHKVQDSNHGKQRKQTNPNQEMDYLF</sequence>
<organism evidence="3 4">
    <name type="scientific">Desmophyllum pertusum</name>
    <dbReference type="NCBI Taxonomy" id="174260"/>
    <lineage>
        <taxon>Eukaryota</taxon>
        <taxon>Metazoa</taxon>
        <taxon>Cnidaria</taxon>
        <taxon>Anthozoa</taxon>
        <taxon>Hexacorallia</taxon>
        <taxon>Scleractinia</taxon>
        <taxon>Caryophylliina</taxon>
        <taxon>Caryophylliidae</taxon>
        <taxon>Desmophyllum</taxon>
    </lineage>
</organism>
<reference evidence="3" key="1">
    <citation type="submission" date="2023-01" db="EMBL/GenBank/DDBJ databases">
        <title>Genome assembly of the deep-sea coral Lophelia pertusa.</title>
        <authorList>
            <person name="Herrera S."/>
            <person name="Cordes E."/>
        </authorList>
    </citation>
    <scope>NUCLEOTIDE SEQUENCE</scope>
    <source>
        <strain evidence="3">USNM1676648</strain>
        <tissue evidence="3">Polyp</tissue>
    </source>
</reference>
<name>A0A9X0CE33_9CNID</name>
<feature type="compositionally biased region" description="Basic and acidic residues" evidence="1">
    <location>
        <begin position="67"/>
        <end position="82"/>
    </location>
</feature>
<dbReference type="EMBL" id="MU827795">
    <property type="protein sequence ID" value="KAJ7328652.1"/>
    <property type="molecule type" value="Genomic_DNA"/>
</dbReference>
<feature type="signal peptide" evidence="2">
    <location>
        <begin position="1"/>
        <end position="25"/>
    </location>
</feature>
<dbReference type="AlphaFoldDB" id="A0A9X0CE33"/>
<accession>A0A9X0CE33</accession>
<feature type="region of interest" description="Disordered" evidence="1">
    <location>
        <begin position="67"/>
        <end position="99"/>
    </location>
</feature>
<proteinExistence type="predicted"/>
<keyword evidence="2" id="KW-0732">Signal</keyword>